<dbReference type="RefSeq" id="WP_150899167.1">
    <property type="nucleotide sequence ID" value="NZ_WAAU01000008.1"/>
</dbReference>
<keyword evidence="2" id="KW-1185">Reference proteome</keyword>
<gene>
    <name evidence="1" type="ORF">F7018_06320</name>
</gene>
<dbReference type="Pfam" id="PF08907">
    <property type="entry name" value="DUF1853"/>
    <property type="match status" value="1"/>
</dbReference>
<sequence length="272" mass="32410">MDKKSKDLLLQYKGFLETPFLWHGKGVFDFIQFEISNLKTTSFDAIIIQKLRLGKLVERFVSFHLQQKPSIKILTENLQIQEGKRTVGELDCILLKEDKPIHLEIIYKFYLYDSNVGSTEIEHWIGPNRRDSLYQKLTKLKEKQLPLLYSKECATYLQDLNLSAHEIEQQVYFKAQLFTHLKSFKKDKFPIINNECIAGFYIHPNELEQFKDSKFYIPNKHNWLVIPHTNINWLNFNDFTSKLQIYLDEENAPLCWLKKPNGELIKFFVVWW</sequence>
<name>A0A7J5ASI7_9FLAO</name>
<accession>A0A7J5ASI7</accession>
<evidence type="ECO:0000313" key="2">
    <source>
        <dbReference type="Proteomes" id="UP000467305"/>
    </source>
</evidence>
<dbReference type="InterPro" id="IPR015003">
    <property type="entry name" value="DUF1853"/>
</dbReference>
<reference evidence="1 2" key="1">
    <citation type="submission" date="2019-09" db="EMBL/GenBank/DDBJ databases">
        <authorList>
            <person name="Cao W.R."/>
        </authorList>
    </citation>
    <scope>NUCLEOTIDE SEQUENCE [LARGE SCALE GENOMIC DNA]</scope>
    <source>
        <strain evidence="2">a4</strain>
    </source>
</reference>
<organism evidence="1 2">
    <name type="scientific">Tenacibaculum aiptasiae</name>
    <dbReference type="NCBI Taxonomy" id="426481"/>
    <lineage>
        <taxon>Bacteria</taxon>
        <taxon>Pseudomonadati</taxon>
        <taxon>Bacteroidota</taxon>
        <taxon>Flavobacteriia</taxon>
        <taxon>Flavobacteriales</taxon>
        <taxon>Flavobacteriaceae</taxon>
        <taxon>Tenacibaculum</taxon>
    </lineage>
</organism>
<dbReference type="EMBL" id="WAAU01000008">
    <property type="protein sequence ID" value="KAB1159923.1"/>
    <property type="molecule type" value="Genomic_DNA"/>
</dbReference>
<evidence type="ECO:0000313" key="1">
    <source>
        <dbReference type="EMBL" id="KAB1159923.1"/>
    </source>
</evidence>
<dbReference type="OrthoDB" id="1466769at2"/>
<protein>
    <submittedName>
        <fullName evidence="1">DUF1853 family protein</fullName>
    </submittedName>
</protein>
<dbReference type="Proteomes" id="UP000467305">
    <property type="component" value="Unassembled WGS sequence"/>
</dbReference>
<proteinExistence type="predicted"/>
<dbReference type="AlphaFoldDB" id="A0A7J5ASI7"/>
<comment type="caution">
    <text evidence="1">The sequence shown here is derived from an EMBL/GenBank/DDBJ whole genome shotgun (WGS) entry which is preliminary data.</text>
</comment>